<name>A0A0P6YA69_9CHLR</name>
<dbReference type="AlphaFoldDB" id="A0A0P6YA69"/>
<comment type="caution">
    <text evidence="2">The sequence shown here is derived from an EMBL/GenBank/DDBJ whole genome shotgun (WGS) entry which is preliminary data.</text>
</comment>
<dbReference type="Pfam" id="PF03781">
    <property type="entry name" value="FGE-sulfatase"/>
    <property type="match status" value="1"/>
</dbReference>
<dbReference type="Proteomes" id="UP000050501">
    <property type="component" value="Unassembled WGS sequence"/>
</dbReference>
<protein>
    <recommendedName>
        <fullName evidence="1">Sulfatase-modifying factor enzyme-like domain-containing protein</fullName>
    </recommendedName>
</protein>
<sequence>MPSRITTGEPMTALEIVARDGKKMVWIPAGEFIMGSEEFGPEMPMRKVHLPGYYIDAYPVTNAEYKRYMTATYAIAPRHWGGMEIPPGLENHPVHRISWFEAVMYAEWAGKRLPTEAEWEKAARGTDGRRWPWGNEFNEDNALVWDRGDYLMTAPVDAHPGGVSPFGVYEMVGNVEEWCADWYDAYPGSPYKGKAFGKKFKVLRGGNSFFTQNHARCAYRCFTRPEDSGVDNVVGCGFRCVLDSADLK</sequence>
<dbReference type="PANTHER" id="PTHR23150">
    <property type="entry name" value="SULFATASE MODIFYING FACTOR 1, 2"/>
    <property type="match status" value="1"/>
</dbReference>
<proteinExistence type="predicted"/>
<dbReference type="GO" id="GO:0120147">
    <property type="term" value="F:formylglycine-generating oxidase activity"/>
    <property type="evidence" value="ECO:0007669"/>
    <property type="project" value="TreeGrafter"/>
</dbReference>
<dbReference type="InterPro" id="IPR051043">
    <property type="entry name" value="Sulfatase_Mod_Factor_Kinase"/>
</dbReference>
<dbReference type="SUPFAM" id="SSF56436">
    <property type="entry name" value="C-type lectin-like"/>
    <property type="match status" value="1"/>
</dbReference>
<evidence type="ECO:0000313" key="2">
    <source>
        <dbReference type="EMBL" id="KPL90088.1"/>
    </source>
</evidence>
<dbReference type="InterPro" id="IPR042095">
    <property type="entry name" value="SUMF_sf"/>
</dbReference>
<keyword evidence="3" id="KW-1185">Reference proteome</keyword>
<dbReference type="STRING" id="229921.ADN01_02750"/>
<feature type="domain" description="Sulfatase-modifying factor enzyme-like" evidence="1">
    <location>
        <begin position="22"/>
        <end position="241"/>
    </location>
</feature>
<reference evidence="2 3" key="1">
    <citation type="submission" date="2015-07" db="EMBL/GenBank/DDBJ databases">
        <title>Genome sequence of Levilinea saccharolytica DSM 16555.</title>
        <authorList>
            <person name="Hemp J."/>
            <person name="Ward L.M."/>
            <person name="Pace L.A."/>
            <person name="Fischer W.W."/>
        </authorList>
    </citation>
    <scope>NUCLEOTIDE SEQUENCE [LARGE SCALE GENOMIC DNA]</scope>
    <source>
        <strain evidence="2 3">KIBI-1</strain>
    </source>
</reference>
<gene>
    <name evidence="2" type="ORF">ADN01_02750</name>
</gene>
<evidence type="ECO:0000259" key="1">
    <source>
        <dbReference type="Pfam" id="PF03781"/>
    </source>
</evidence>
<dbReference type="InterPro" id="IPR005532">
    <property type="entry name" value="SUMF_dom"/>
</dbReference>
<dbReference type="EMBL" id="LGCM01000013">
    <property type="protein sequence ID" value="KPL90088.1"/>
    <property type="molecule type" value="Genomic_DNA"/>
</dbReference>
<dbReference type="Gene3D" id="3.90.1580.10">
    <property type="entry name" value="paralog of FGE (formylglycine-generating enzyme)"/>
    <property type="match status" value="1"/>
</dbReference>
<organism evidence="2 3">
    <name type="scientific">Levilinea saccharolytica</name>
    <dbReference type="NCBI Taxonomy" id="229921"/>
    <lineage>
        <taxon>Bacteria</taxon>
        <taxon>Bacillati</taxon>
        <taxon>Chloroflexota</taxon>
        <taxon>Anaerolineae</taxon>
        <taxon>Anaerolineales</taxon>
        <taxon>Anaerolineaceae</taxon>
        <taxon>Levilinea</taxon>
    </lineage>
</organism>
<dbReference type="InterPro" id="IPR016187">
    <property type="entry name" value="CTDL_fold"/>
</dbReference>
<dbReference type="PANTHER" id="PTHR23150:SF19">
    <property type="entry name" value="FORMYLGLYCINE-GENERATING ENZYME"/>
    <property type="match status" value="1"/>
</dbReference>
<accession>A0A0P6YA69</accession>
<evidence type="ECO:0000313" key="3">
    <source>
        <dbReference type="Proteomes" id="UP000050501"/>
    </source>
</evidence>